<dbReference type="Proteomes" id="UP000198394">
    <property type="component" value="Unassembled WGS sequence"/>
</dbReference>
<evidence type="ECO:0000313" key="1">
    <source>
        <dbReference type="EMBL" id="OXB93747.1"/>
    </source>
</evidence>
<reference evidence="1 2" key="1">
    <citation type="submission" date="2017-04" db="EMBL/GenBank/DDBJ databases">
        <title>The genome sequence of Parageobacillus galactosidasius DSM 18751.</title>
        <authorList>
            <person name="Ramaloko W.T."/>
            <person name="Koen N."/>
            <person name="Polliack S."/>
            <person name="Aliyu H."/>
            <person name="Lebre P."/>
            <person name="Mohr T."/>
            <person name="Oswald F."/>
            <person name="Zwick M."/>
            <person name="Neumann A."/>
            <person name="Syldatk C."/>
            <person name="Cowan D."/>
            <person name="De Maayer P."/>
        </authorList>
    </citation>
    <scope>NUCLEOTIDE SEQUENCE [LARGE SCALE GENOMIC DNA]</scope>
    <source>
        <strain evidence="1 2">DSM 18751</strain>
    </source>
</reference>
<dbReference type="EMBL" id="NDYL01000001">
    <property type="protein sequence ID" value="OXB93747.1"/>
    <property type="molecule type" value="Genomic_DNA"/>
</dbReference>
<accession>A0A226QPW1</accession>
<protein>
    <recommendedName>
        <fullName evidence="3">Transposase</fullName>
    </recommendedName>
</protein>
<evidence type="ECO:0000313" key="2">
    <source>
        <dbReference type="Proteomes" id="UP000198394"/>
    </source>
</evidence>
<comment type="caution">
    <text evidence="1">The sequence shown here is derived from an EMBL/GenBank/DDBJ whole genome shotgun (WGS) entry which is preliminary data.</text>
</comment>
<evidence type="ECO:0008006" key="3">
    <source>
        <dbReference type="Google" id="ProtNLM"/>
    </source>
</evidence>
<organism evidence="1 2">
    <name type="scientific">Parageobacillus galactosidasius</name>
    <dbReference type="NCBI Taxonomy" id="883812"/>
    <lineage>
        <taxon>Bacteria</taxon>
        <taxon>Bacillati</taxon>
        <taxon>Bacillota</taxon>
        <taxon>Bacilli</taxon>
        <taxon>Bacillales</taxon>
        <taxon>Anoxybacillaceae</taxon>
        <taxon>Parageobacillus</taxon>
    </lineage>
</organism>
<name>A0A226QPW1_9BACL</name>
<gene>
    <name evidence="1" type="ORF">B9L23_02005</name>
</gene>
<dbReference type="AlphaFoldDB" id="A0A226QPW1"/>
<sequence length="68" mass="8257">MMNHLCKFYGIKFFKQEESYTSKASFFDGDEIPEYNADNPKEYKFSGKRIKRRYRILAYLKRLTSLSR</sequence>
<keyword evidence="2" id="KW-1185">Reference proteome</keyword>
<proteinExistence type="predicted"/>